<comment type="cofactor">
    <cofactor evidence="1">
        <name>Mn(2+)</name>
        <dbReference type="ChEBI" id="CHEBI:29035"/>
    </cofactor>
</comment>
<protein>
    <recommendedName>
        <fullName evidence="6">Isocitrate dehydrogenase [NADP]</fullName>
        <ecNumber evidence="5">1.1.1.42</ecNumber>
    </recommendedName>
    <alternativeName>
        <fullName evidence="15">IDP</fullName>
    </alternativeName>
    <alternativeName>
        <fullName evidence="16">NADP(+)-specific ICDH</fullName>
    </alternativeName>
    <alternativeName>
        <fullName evidence="17">Oxalosuccinate decarboxylase</fullName>
    </alternativeName>
</protein>
<dbReference type="GO" id="GO:0004449">
    <property type="term" value="F:isocitrate dehydrogenase (NAD+) activity"/>
    <property type="evidence" value="ECO:0007669"/>
    <property type="project" value="TreeGrafter"/>
</dbReference>
<evidence type="ECO:0000256" key="12">
    <source>
        <dbReference type="ARBA" id="ARBA00023002"/>
    </source>
</evidence>
<dbReference type="InterPro" id="IPR036865">
    <property type="entry name" value="CRAL-TRIO_dom_sf"/>
</dbReference>
<keyword evidence="21" id="KW-1185">Reference proteome</keyword>
<evidence type="ECO:0000313" key="20">
    <source>
        <dbReference type="EMBL" id="EPZ30916.1"/>
    </source>
</evidence>
<comment type="catalytic activity">
    <reaction evidence="14">
        <text>D-threo-isocitrate + NADP(+) = 2-oxoglutarate + CO2 + NADPH</text>
        <dbReference type="Rhea" id="RHEA:19629"/>
        <dbReference type="ChEBI" id="CHEBI:15562"/>
        <dbReference type="ChEBI" id="CHEBI:16526"/>
        <dbReference type="ChEBI" id="CHEBI:16810"/>
        <dbReference type="ChEBI" id="CHEBI:57783"/>
        <dbReference type="ChEBI" id="CHEBI:58349"/>
        <dbReference type="EC" id="1.1.1.42"/>
    </reaction>
</comment>
<dbReference type="SMART" id="SM01100">
    <property type="entry name" value="CRAL_TRIO_N"/>
    <property type="match status" value="1"/>
</dbReference>
<dbReference type="GO" id="GO:0005739">
    <property type="term" value="C:mitochondrion"/>
    <property type="evidence" value="ECO:0007669"/>
    <property type="project" value="TreeGrafter"/>
</dbReference>
<evidence type="ECO:0000256" key="10">
    <source>
        <dbReference type="ARBA" id="ARBA00022842"/>
    </source>
</evidence>
<dbReference type="SUPFAM" id="SSF53659">
    <property type="entry name" value="Isocitrate/Isopropylmalate dehydrogenase-like"/>
    <property type="match status" value="1"/>
</dbReference>
<comment type="cofactor">
    <cofactor evidence="2">
        <name>Mg(2+)</name>
        <dbReference type="ChEBI" id="CHEBI:18420"/>
    </cofactor>
</comment>
<dbReference type="Gene3D" id="3.40.525.10">
    <property type="entry name" value="CRAL-TRIO lipid binding domain"/>
    <property type="match status" value="1"/>
</dbReference>
<comment type="function">
    <text evidence="18">Catalyzes the oxidative decarboxylation of isocitrate to 2-oxoglutarate and carbon dioxide with the concomitant reduction of NADP(+).</text>
</comment>
<evidence type="ECO:0000256" key="14">
    <source>
        <dbReference type="ARBA" id="ARBA00023554"/>
    </source>
</evidence>
<dbReference type="AlphaFoldDB" id="A0A075AMN6"/>
<keyword evidence="11" id="KW-0521">NADP</keyword>
<dbReference type="InterPro" id="IPR046997">
    <property type="entry name" value="Isocitrate_DH_TT1725_C_sf"/>
</dbReference>
<evidence type="ECO:0000256" key="2">
    <source>
        <dbReference type="ARBA" id="ARBA00001946"/>
    </source>
</evidence>
<dbReference type="Gene3D" id="3.30.70.1570">
    <property type="match status" value="1"/>
</dbReference>
<evidence type="ECO:0000256" key="3">
    <source>
        <dbReference type="ARBA" id="ARBA00007769"/>
    </source>
</evidence>
<dbReference type="InterPro" id="IPR001251">
    <property type="entry name" value="CRAL-TRIO_dom"/>
</dbReference>
<evidence type="ECO:0000256" key="16">
    <source>
        <dbReference type="ARBA" id="ARBA00029990"/>
    </source>
</evidence>
<dbReference type="Pfam" id="PF18324">
    <property type="entry name" value="Isocitrate_DH_C_bact"/>
    <property type="match status" value="1"/>
</dbReference>
<dbReference type="SMART" id="SM01329">
    <property type="entry name" value="Iso_dh"/>
    <property type="match status" value="1"/>
</dbReference>
<dbReference type="HOGENOM" id="CLU_356460_0_0_1"/>
<dbReference type="Pfam" id="PF00650">
    <property type="entry name" value="CRAL_TRIO"/>
    <property type="match status" value="1"/>
</dbReference>
<evidence type="ECO:0000256" key="9">
    <source>
        <dbReference type="ARBA" id="ARBA00022723"/>
    </source>
</evidence>
<evidence type="ECO:0000256" key="8">
    <source>
        <dbReference type="ARBA" id="ARBA00022532"/>
    </source>
</evidence>
<evidence type="ECO:0000313" key="21">
    <source>
        <dbReference type="Proteomes" id="UP000030755"/>
    </source>
</evidence>
<evidence type="ECO:0000256" key="1">
    <source>
        <dbReference type="ARBA" id="ARBA00001936"/>
    </source>
</evidence>
<dbReference type="InterPro" id="IPR024084">
    <property type="entry name" value="IsoPropMal-DH-like_dom"/>
</dbReference>
<keyword evidence="12" id="KW-0560">Oxidoreductase</keyword>
<dbReference type="InterPro" id="IPR011074">
    <property type="entry name" value="CRAL/TRIO_N_dom"/>
</dbReference>
<reference evidence="20 21" key="1">
    <citation type="journal article" date="2013" name="Curr. Biol.">
        <title>Shared signatures of parasitism and phylogenomics unite Cryptomycota and microsporidia.</title>
        <authorList>
            <person name="James T.Y."/>
            <person name="Pelin A."/>
            <person name="Bonen L."/>
            <person name="Ahrendt S."/>
            <person name="Sain D."/>
            <person name="Corradi N."/>
            <person name="Stajich J.E."/>
        </authorList>
    </citation>
    <scope>NUCLEOTIDE SEQUENCE [LARGE SCALE GENOMIC DNA]</scope>
    <source>
        <strain evidence="20 21">CSF55</strain>
    </source>
</reference>
<dbReference type="InterPro" id="IPR040978">
    <property type="entry name" value="Isocitrate_DH_TT1725_C"/>
</dbReference>
<evidence type="ECO:0000256" key="13">
    <source>
        <dbReference type="ARBA" id="ARBA00023211"/>
    </source>
</evidence>
<comment type="subunit">
    <text evidence="4">Homodimer.</text>
</comment>
<evidence type="ECO:0000256" key="15">
    <source>
        <dbReference type="ARBA" id="ARBA00029765"/>
    </source>
</evidence>
<organism evidence="20 21">
    <name type="scientific">Rozella allomycis (strain CSF55)</name>
    <dbReference type="NCBI Taxonomy" id="988480"/>
    <lineage>
        <taxon>Eukaryota</taxon>
        <taxon>Fungi</taxon>
        <taxon>Fungi incertae sedis</taxon>
        <taxon>Cryptomycota</taxon>
        <taxon>Cryptomycota incertae sedis</taxon>
        <taxon>Rozella</taxon>
    </lineage>
</organism>
<feature type="domain" description="CRAL-TRIO" evidence="19">
    <location>
        <begin position="589"/>
        <end position="772"/>
    </location>
</feature>
<keyword evidence="8" id="KW-0816">Tricarboxylic acid cycle</keyword>
<dbReference type="EMBL" id="KE561347">
    <property type="protein sequence ID" value="EPZ30916.1"/>
    <property type="molecule type" value="Genomic_DNA"/>
</dbReference>
<dbReference type="GO" id="GO:0004450">
    <property type="term" value="F:isocitrate dehydrogenase (NADP+) activity"/>
    <property type="evidence" value="ECO:0007669"/>
    <property type="project" value="UniProtKB-EC"/>
</dbReference>
<dbReference type="Proteomes" id="UP000030755">
    <property type="component" value="Unassembled WGS sequence"/>
</dbReference>
<dbReference type="PROSITE" id="PS50191">
    <property type="entry name" value="CRAL_TRIO"/>
    <property type="match status" value="1"/>
</dbReference>
<dbReference type="PANTHER" id="PTHR11835">
    <property type="entry name" value="DECARBOXYLATING DEHYDROGENASES-ISOCITRATE, ISOPROPYLMALATE, TARTRATE"/>
    <property type="match status" value="1"/>
</dbReference>
<accession>A0A075AMN6</accession>
<dbReference type="SMART" id="SM00516">
    <property type="entry name" value="SEC14"/>
    <property type="match status" value="1"/>
</dbReference>
<dbReference type="PANTHER" id="PTHR11835:SF43">
    <property type="entry name" value="ISOPROPYLMALATE DEHYDROGENASE-LIKE DOMAIN-CONTAINING PROTEIN"/>
    <property type="match status" value="1"/>
</dbReference>
<evidence type="ECO:0000256" key="4">
    <source>
        <dbReference type="ARBA" id="ARBA00011738"/>
    </source>
</evidence>
<evidence type="ECO:0000256" key="18">
    <source>
        <dbReference type="ARBA" id="ARBA00046127"/>
    </source>
</evidence>
<name>A0A075AMN6_ROZAC</name>
<gene>
    <name evidence="20" type="ORF">O9G_002793</name>
</gene>
<comment type="similarity">
    <text evidence="3">Belongs to the isocitrate and isopropylmalate dehydrogenases family.</text>
</comment>
<dbReference type="GO" id="GO:0046872">
    <property type="term" value="F:metal ion binding"/>
    <property type="evidence" value="ECO:0007669"/>
    <property type="project" value="UniProtKB-KW"/>
</dbReference>
<dbReference type="Gene3D" id="3.40.718.10">
    <property type="entry name" value="Isopropylmalate Dehydrogenase"/>
    <property type="match status" value="1"/>
</dbReference>
<evidence type="ECO:0000256" key="6">
    <source>
        <dbReference type="ARBA" id="ARBA00019562"/>
    </source>
</evidence>
<dbReference type="InterPro" id="IPR036273">
    <property type="entry name" value="CRAL/TRIO_N_dom_sf"/>
</dbReference>
<dbReference type="EC" id="1.1.1.42" evidence="5"/>
<evidence type="ECO:0000256" key="17">
    <source>
        <dbReference type="ARBA" id="ARBA00031098"/>
    </source>
</evidence>
<evidence type="ECO:0000259" key="19">
    <source>
        <dbReference type="PROSITE" id="PS50191"/>
    </source>
</evidence>
<sequence length="787" mass="88748">MLTKLPIAVAKGDGIGPEIMNSALKIFQAANVPLEYRHVDMGKSVYLAGRSNGMTADAQKTVEKLGILFKGPMETPKGGGVKSINVTARKVWNTFANKRVFRTYPGVDTVFSKAGLDINLTMVRENIEDTYGGIEHMQTQDVAQCRRLITRPGCEQVHRYAFELAKSRNAKRLTCGHKANIMKITDGLFLETFYQVAKEYPTVKADDAIVDDLAMKLVSRPDSFDIIVLPNLQGDILSDLCAGLVGGLGMAPSSNIGDHVSIFEAVHGTAPDIAGKNIANPTALLLSGLMMLRHLNLAEHAELINQALVDCLKAGERTKDLTPHGQVALSTTQFTEAIIKRFPPKLTQSQIQVNFKYSAPEMPKDHIVRVSKPQSQQTVGVDLFLDVGKTPNEVAKIIQEQIPSGYKLTMLSNRGTQVWPTSSLLTECVNHYRARIECTDVNKIVSEENMLDVAKAVSKKLRVCSLEMLIKIGDKKVDISFKVNFNFFKKMTKTHREISITDMTENTEPYTGRVGHLSPEQAETLNKLKEELVKQNLFDSARHTDQFLCRFLRARRFDLAKALKMLLDYEKWRKEFQVDDIVKTFEFTEYDKVHELYPRYYHGVDKEGRPVYIEHFGKLNVKKLMEVTTVDRVIKDYVYQYEKTYHYVYQYEKTYRSRMPACSTQAGKYIETSTTILDLKDVGLMQFKSVYSFVKQVSQISQNYYPESLGKMFIINAPFLFSSVWKLVTPMLDEVTVHKIHILGSDYEKKLLEQIDSSHLPVALGGSCACANGCDRSDKGPWNNNSS</sequence>
<dbReference type="SUPFAM" id="SSF46938">
    <property type="entry name" value="CRAL/TRIO N-terminal domain"/>
    <property type="match status" value="1"/>
</dbReference>
<dbReference type="Gene3D" id="1.10.8.20">
    <property type="entry name" value="N-terminal domain of phosphatidylinositol transfer protein sec14p"/>
    <property type="match status" value="1"/>
</dbReference>
<dbReference type="STRING" id="988480.A0A075AMN6"/>
<keyword evidence="10" id="KW-0460">Magnesium</keyword>
<dbReference type="CDD" id="cd00170">
    <property type="entry name" value="SEC14"/>
    <property type="match status" value="1"/>
</dbReference>
<dbReference type="GO" id="GO:0006099">
    <property type="term" value="P:tricarboxylic acid cycle"/>
    <property type="evidence" value="ECO:0007669"/>
    <property type="project" value="UniProtKB-KW"/>
</dbReference>
<evidence type="ECO:0000256" key="5">
    <source>
        <dbReference type="ARBA" id="ARBA00013013"/>
    </source>
</evidence>
<dbReference type="OrthoDB" id="1434354at2759"/>
<dbReference type="GO" id="GO:0006102">
    <property type="term" value="P:isocitrate metabolic process"/>
    <property type="evidence" value="ECO:0007669"/>
    <property type="project" value="TreeGrafter"/>
</dbReference>
<keyword evidence="7" id="KW-0329">Glyoxylate bypass</keyword>
<dbReference type="GO" id="GO:0006097">
    <property type="term" value="P:glyoxylate cycle"/>
    <property type="evidence" value="ECO:0007669"/>
    <property type="project" value="UniProtKB-KW"/>
</dbReference>
<keyword evidence="9" id="KW-0479">Metal-binding</keyword>
<evidence type="ECO:0000256" key="11">
    <source>
        <dbReference type="ARBA" id="ARBA00022857"/>
    </source>
</evidence>
<dbReference type="SUPFAM" id="SSF52087">
    <property type="entry name" value="CRAL/TRIO domain"/>
    <property type="match status" value="1"/>
</dbReference>
<dbReference type="Pfam" id="PF00180">
    <property type="entry name" value="Iso_dh"/>
    <property type="match status" value="1"/>
</dbReference>
<proteinExistence type="inferred from homology"/>
<evidence type="ECO:0000256" key="7">
    <source>
        <dbReference type="ARBA" id="ARBA00022435"/>
    </source>
</evidence>
<keyword evidence="13" id="KW-0464">Manganese</keyword>
<dbReference type="Pfam" id="PF03765">
    <property type="entry name" value="CRAL_TRIO_N"/>
    <property type="match status" value="1"/>
</dbReference>